<dbReference type="CDD" id="cd09083">
    <property type="entry name" value="EEP-1"/>
    <property type="match status" value="1"/>
</dbReference>
<dbReference type="RefSeq" id="WP_044053960.1">
    <property type="nucleotide sequence ID" value="NZ_CATVWL010000002.1"/>
</dbReference>
<evidence type="ECO:0000259" key="2">
    <source>
        <dbReference type="Pfam" id="PF03372"/>
    </source>
</evidence>
<gene>
    <name evidence="3" type="ORF">F2Y13_07980</name>
</gene>
<organism evidence="3 4">
    <name type="scientific">Alistipes shahii</name>
    <dbReference type="NCBI Taxonomy" id="328814"/>
    <lineage>
        <taxon>Bacteria</taxon>
        <taxon>Pseudomonadati</taxon>
        <taxon>Bacteroidota</taxon>
        <taxon>Bacteroidia</taxon>
        <taxon>Bacteroidales</taxon>
        <taxon>Rikenellaceae</taxon>
        <taxon>Alistipes</taxon>
    </lineage>
</organism>
<dbReference type="GeneID" id="92758485"/>
<accession>A0A5B3GB48</accession>
<dbReference type="SUPFAM" id="SSF56219">
    <property type="entry name" value="DNase I-like"/>
    <property type="match status" value="1"/>
</dbReference>
<proteinExistence type="predicted"/>
<name>A0A5B3GB48_9BACT</name>
<dbReference type="Pfam" id="PF03372">
    <property type="entry name" value="Exo_endo_phos"/>
    <property type="match status" value="1"/>
</dbReference>
<dbReference type="InterPro" id="IPR005135">
    <property type="entry name" value="Endo/exonuclease/phosphatase"/>
</dbReference>
<keyword evidence="3" id="KW-0255">Endonuclease</keyword>
<feature type="chain" id="PRO_5022701385" evidence="1">
    <location>
        <begin position="21"/>
        <end position="278"/>
    </location>
</feature>
<dbReference type="Proteomes" id="UP000323567">
    <property type="component" value="Unassembled WGS sequence"/>
</dbReference>
<dbReference type="Gene3D" id="3.60.10.10">
    <property type="entry name" value="Endonuclease/exonuclease/phosphatase"/>
    <property type="match status" value="1"/>
</dbReference>
<evidence type="ECO:0000313" key="3">
    <source>
        <dbReference type="EMBL" id="KAA2370259.1"/>
    </source>
</evidence>
<dbReference type="PANTHER" id="PTHR12121:SF36">
    <property type="entry name" value="ENDONUCLEASE_EXONUCLEASE_PHOSPHATASE DOMAIN-CONTAINING PROTEIN"/>
    <property type="match status" value="1"/>
</dbReference>
<keyword evidence="1" id="KW-0732">Signal</keyword>
<keyword evidence="3" id="KW-0378">Hydrolase</keyword>
<evidence type="ECO:0000256" key="1">
    <source>
        <dbReference type="SAM" id="SignalP"/>
    </source>
</evidence>
<sequence length="278" mass="31148">MKKIALLLLLAASFSMPAFAADGAEPIKLISYNLRTSHGKDGDNVWMKRRHATPEMIRREAPDVFGVQEGLIDQLHYIDTECPQYARVGVGRDDGAEKGEFMAVYYLRDRFELLDSGTFWLSETPDKVSRGWDGACNRTVTWVELKDRKSGKEFFYFNTHLDHKGKAAREEGVKLLIEKIHEIAGKKAPAIVGGDFNTPVDSPIFKPLTKYMVSARAKAATTDHKGTFNGFGSAPDTIVIDHLYYRGKLKCQLFATLDGNYGAPYISDHYPIAMVFTL</sequence>
<dbReference type="EMBL" id="VVXK01000009">
    <property type="protein sequence ID" value="KAA2370259.1"/>
    <property type="molecule type" value="Genomic_DNA"/>
</dbReference>
<dbReference type="AlphaFoldDB" id="A0A5B3GB48"/>
<keyword evidence="3" id="KW-0269">Exonuclease</keyword>
<dbReference type="InterPro" id="IPR050410">
    <property type="entry name" value="CCR4/nocturin_mRNA_transcr"/>
</dbReference>
<protein>
    <submittedName>
        <fullName evidence="3">Endonuclease/exonuclease/phosphatase family protein</fullName>
    </submittedName>
</protein>
<keyword evidence="3" id="KW-0540">Nuclease</keyword>
<evidence type="ECO:0000313" key="4">
    <source>
        <dbReference type="Proteomes" id="UP000323567"/>
    </source>
</evidence>
<feature type="signal peptide" evidence="1">
    <location>
        <begin position="1"/>
        <end position="20"/>
    </location>
</feature>
<feature type="domain" description="Endonuclease/exonuclease/phosphatase" evidence="2">
    <location>
        <begin position="44"/>
        <end position="269"/>
    </location>
</feature>
<dbReference type="GO" id="GO:0004519">
    <property type="term" value="F:endonuclease activity"/>
    <property type="evidence" value="ECO:0007669"/>
    <property type="project" value="UniProtKB-KW"/>
</dbReference>
<reference evidence="3 4" key="1">
    <citation type="journal article" date="2019" name="Nat. Med.">
        <title>A library of human gut bacterial isolates paired with longitudinal multiomics data enables mechanistic microbiome research.</title>
        <authorList>
            <person name="Poyet M."/>
            <person name="Groussin M."/>
            <person name="Gibbons S.M."/>
            <person name="Avila-Pacheco J."/>
            <person name="Jiang X."/>
            <person name="Kearney S.M."/>
            <person name="Perrotta A.R."/>
            <person name="Berdy B."/>
            <person name="Zhao S."/>
            <person name="Lieberman T.D."/>
            <person name="Swanson P.K."/>
            <person name="Smith M."/>
            <person name="Roesemann S."/>
            <person name="Alexander J.E."/>
            <person name="Rich S.A."/>
            <person name="Livny J."/>
            <person name="Vlamakis H."/>
            <person name="Clish C."/>
            <person name="Bullock K."/>
            <person name="Deik A."/>
            <person name="Scott J."/>
            <person name="Pierce K.A."/>
            <person name="Xavier R.J."/>
            <person name="Alm E.J."/>
        </authorList>
    </citation>
    <scope>NUCLEOTIDE SEQUENCE [LARGE SCALE GENOMIC DNA]</scope>
    <source>
        <strain evidence="3 4">BIOML-A2</strain>
    </source>
</reference>
<dbReference type="InterPro" id="IPR036691">
    <property type="entry name" value="Endo/exonu/phosph_ase_sf"/>
</dbReference>
<dbReference type="PANTHER" id="PTHR12121">
    <property type="entry name" value="CARBON CATABOLITE REPRESSOR PROTEIN 4"/>
    <property type="match status" value="1"/>
</dbReference>
<comment type="caution">
    <text evidence="3">The sequence shown here is derived from an EMBL/GenBank/DDBJ whole genome shotgun (WGS) entry which is preliminary data.</text>
</comment>
<dbReference type="GO" id="GO:0000175">
    <property type="term" value="F:3'-5'-RNA exonuclease activity"/>
    <property type="evidence" value="ECO:0007669"/>
    <property type="project" value="TreeGrafter"/>
</dbReference>